<comment type="caution">
    <text evidence="8">The sequence shown here is derived from an EMBL/GenBank/DDBJ whole genome shotgun (WGS) entry which is preliminary data.</text>
</comment>
<dbReference type="Proteomes" id="UP001152795">
    <property type="component" value="Unassembled WGS sequence"/>
</dbReference>
<feature type="compositionally biased region" description="Polar residues" evidence="7">
    <location>
        <begin position="174"/>
        <end position="184"/>
    </location>
</feature>
<sequence length="871" mass="98354">MATPQSNGGNDRARKRFLPSIKNPVFNPSEEDGITVTPAEEEVQVNNNNAGSRRSFRGIRKFFSDRSSRSSQSSKSSKSTDTNLPSLSPQPPPLTSTPPNLDSGDHLSSPESLKSRTRSLRSSAKRKLLSVETNFRVVTGRSRCESPGSCVSSGSSSCGSGLWNAEKLDLTEDGTASVSTTNSKNVDEPVKQTETAQRPIDETRDSKESPQTALEESSMPESEVKHVVMFTNPFDLKREFKKAKAAKNYSTIVDFLTSAFSSLRTLADVFKASEFDLKCGFNSVFVNVTYDVLMALPNDHRKTVLKSVVNCLLSSIKKKQDSDDLPGYLILLQNPQFDSCSSYVIFSHLLRQVSSLSDKQHQTLVSWLAWVPISSFKEMIYRLKEFVSASLFPSEEDDLPSVEKTRLWVPSAVKVLALLNASNWINNKPVVSYTYMHVDILNNLNLMEEYNNWQYRTGTFTFCQYPFLLTLSAKRYILQKDSESQMIEIARRSLIQGVKKREQPAVNMLFLNLRVRRDNLMSDSLNEISHKRADLKKKLKVTFIGEPGVDMGGLTKEWFMLLVRKVFRAEYGMFRYDENSSCHWFTNMAVDNLAEFELVGILMGLAVYNGTILDIRFPLCCYKKLLNPAVVPPDRNTTVGVTKLHLSDLKEVMPELARGLHELLNYEGNVEDDMCQTFQVSSTVFGSVVTENLKENGHAIPVTNENRNEYVDLYVDYILNQSIYRQFAAFYHGFHSVCASNALIMLRPEEVEMLVCGNPDFDMKALSKVTTYDGFSKRDVTIRYFWETVGKFSNSMKRKLLRFCTGSDRIPVGGVAEMEFKITRMANVSDEMLPMAHTCFNQLCLPPYKTRQQLKTKLTIAISNSEGFGIE</sequence>
<dbReference type="GO" id="GO:0061630">
    <property type="term" value="F:ubiquitin protein ligase activity"/>
    <property type="evidence" value="ECO:0007669"/>
    <property type="project" value="UniProtKB-EC"/>
</dbReference>
<dbReference type="Gene3D" id="3.90.1750.10">
    <property type="entry name" value="Hect, E3 ligase catalytic domains"/>
    <property type="match status" value="1"/>
</dbReference>
<dbReference type="GO" id="GO:0005737">
    <property type="term" value="C:cytoplasm"/>
    <property type="evidence" value="ECO:0007669"/>
    <property type="project" value="UniProtKB-SubCell"/>
</dbReference>
<dbReference type="PANTHER" id="PTHR45700">
    <property type="entry name" value="UBIQUITIN-PROTEIN LIGASE E3C"/>
    <property type="match status" value="1"/>
</dbReference>
<evidence type="ECO:0000256" key="2">
    <source>
        <dbReference type="ARBA" id="ARBA00004496"/>
    </source>
</evidence>
<name>A0A6S7GQK6_PARCT</name>
<evidence type="ECO:0000256" key="4">
    <source>
        <dbReference type="ARBA" id="ARBA00022490"/>
    </source>
</evidence>
<dbReference type="Gene3D" id="3.30.2410.10">
    <property type="entry name" value="Hect, E3 ligase catalytic domain"/>
    <property type="match status" value="1"/>
</dbReference>
<dbReference type="Pfam" id="PF00632">
    <property type="entry name" value="HECT"/>
    <property type="match status" value="1"/>
</dbReference>
<dbReference type="PROSITE" id="PS50237">
    <property type="entry name" value="HECT"/>
    <property type="match status" value="1"/>
</dbReference>
<dbReference type="FunFam" id="3.30.2410.10:FF:000003">
    <property type="entry name" value="probable E3 ubiquitin-protein ligase HERC4 isoform X1"/>
    <property type="match status" value="1"/>
</dbReference>
<evidence type="ECO:0000313" key="8">
    <source>
        <dbReference type="EMBL" id="CAB3988707.1"/>
    </source>
</evidence>
<dbReference type="EMBL" id="CACRXK020001367">
    <property type="protein sequence ID" value="CAB3988707.1"/>
    <property type="molecule type" value="Genomic_DNA"/>
</dbReference>
<dbReference type="AlphaFoldDB" id="A0A6S7GQK6"/>
<dbReference type="InterPro" id="IPR044611">
    <property type="entry name" value="E3A/B/C-like"/>
</dbReference>
<dbReference type="EC" id="2.3.2.26" evidence="3"/>
<feature type="region of interest" description="Disordered" evidence="7">
    <location>
        <begin position="173"/>
        <end position="219"/>
    </location>
</feature>
<keyword evidence="8" id="KW-0436">Ligase</keyword>
<comment type="catalytic activity">
    <reaction evidence="1">
        <text>S-ubiquitinyl-[E2 ubiquitin-conjugating enzyme]-L-cysteine + [acceptor protein]-L-lysine = [E2 ubiquitin-conjugating enzyme]-L-cysteine + N(6)-ubiquitinyl-[acceptor protein]-L-lysine.</text>
        <dbReference type="EC" id="2.3.2.26"/>
    </reaction>
</comment>
<proteinExistence type="predicted"/>
<evidence type="ECO:0000256" key="6">
    <source>
        <dbReference type="ARBA" id="ARBA00022786"/>
    </source>
</evidence>
<evidence type="ECO:0000256" key="3">
    <source>
        <dbReference type="ARBA" id="ARBA00012485"/>
    </source>
</evidence>
<gene>
    <name evidence="8" type="ORF">PACLA_8A037599</name>
</gene>
<dbReference type="PANTHER" id="PTHR45700:SF9">
    <property type="entry name" value="HECT-TYPE E3 UBIQUITIN TRANSFERASE"/>
    <property type="match status" value="1"/>
</dbReference>
<reference evidence="8" key="1">
    <citation type="submission" date="2020-04" db="EMBL/GenBank/DDBJ databases">
        <authorList>
            <person name="Alioto T."/>
            <person name="Alioto T."/>
            <person name="Gomez Garrido J."/>
        </authorList>
    </citation>
    <scope>NUCLEOTIDE SEQUENCE</scope>
    <source>
        <strain evidence="8">A484AB</strain>
    </source>
</reference>
<dbReference type="FunFam" id="3.30.2160.10:FF:000004">
    <property type="entry name" value="probable E3 ubiquitin-protein ligase HERC4 isoform X1"/>
    <property type="match status" value="1"/>
</dbReference>
<feature type="region of interest" description="Disordered" evidence="7">
    <location>
        <begin position="1"/>
        <end position="125"/>
    </location>
</feature>
<evidence type="ECO:0000256" key="1">
    <source>
        <dbReference type="ARBA" id="ARBA00000885"/>
    </source>
</evidence>
<evidence type="ECO:0000256" key="5">
    <source>
        <dbReference type="ARBA" id="ARBA00022679"/>
    </source>
</evidence>
<feature type="compositionally biased region" description="Acidic residues" evidence="7">
    <location>
        <begin position="29"/>
        <end position="43"/>
    </location>
</feature>
<evidence type="ECO:0000313" key="9">
    <source>
        <dbReference type="Proteomes" id="UP001152795"/>
    </source>
</evidence>
<evidence type="ECO:0000256" key="7">
    <source>
        <dbReference type="SAM" id="MobiDB-lite"/>
    </source>
</evidence>
<feature type="compositionally biased region" description="Basic residues" evidence="7">
    <location>
        <begin position="115"/>
        <end position="125"/>
    </location>
</feature>
<dbReference type="Gene3D" id="3.30.2160.10">
    <property type="entry name" value="Hect, E3 ligase catalytic domain"/>
    <property type="match status" value="1"/>
</dbReference>
<accession>A0A6S7GQK6</accession>
<dbReference type="GO" id="GO:0000209">
    <property type="term" value="P:protein polyubiquitination"/>
    <property type="evidence" value="ECO:0007669"/>
    <property type="project" value="InterPro"/>
</dbReference>
<dbReference type="SMART" id="SM00119">
    <property type="entry name" value="HECTc"/>
    <property type="match status" value="1"/>
</dbReference>
<dbReference type="CDD" id="cd00078">
    <property type="entry name" value="HECTc"/>
    <property type="match status" value="1"/>
</dbReference>
<protein>
    <recommendedName>
        <fullName evidence="3">HECT-type E3 ubiquitin transferase</fullName>
        <ecNumber evidence="3">2.3.2.26</ecNumber>
    </recommendedName>
</protein>
<dbReference type="InterPro" id="IPR000569">
    <property type="entry name" value="HECT_dom"/>
</dbReference>
<dbReference type="InterPro" id="IPR035983">
    <property type="entry name" value="Hect_E3_ubiquitin_ligase"/>
</dbReference>
<dbReference type="OrthoDB" id="5981550at2759"/>
<keyword evidence="5" id="KW-0808">Transferase</keyword>
<organism evidence="8 9">
    <name type="scientific">Paramuricea clavata</name>
    <name type="common">Red gorgonian</name>
    <name type="synonym">Violescent sea-whip</name>
    <dbReference type="NCBI Taxonomy" id="317549"/>
    <lineage>
        <taxon>Eukaryota</taxon>
        <taxon>Metazoa</taxon>
        <taxon>Cnidaria</taxon>
        <taxon>Anthozoa</taxon>
        <taxon>Octocorallia</taxon>
        <taxon>Malacalcyonacea</taxon>
        <taxon>Plexauridae</taxon>
        <taxon>Paramuricea</taxon>
    </lineage>
</organism>
<feature type="compositionally biased region" description="Low complexity" evidence="7">
    <location>
        <begin position="69"/>
        <end position="87"/>
    </location>
</feature>
<keyword evidence="6" id="KW-0833">Ubl conjugation pathway</keyword>
<keyword evidence="9" id="KW-1185">Reference proteome</keyword>
<feature type="compositionally biased region" description="Basic and acidic residues" evidence="7">
    <location>
        <begin position="199"/>
        <end position="208"/>
    </location>
</feature>
<dbReference type="SUPFAM" id="SSF56204">
    <property type="entry name" value="Hect, E3 ligase catalytic domain"/>
    <property type="match status" value="1"/>
</dbReference>
<dbReference type="GO" id="GO:0016874">
    <property type="term" value="F:ligase activity"/>
    <property type="evidence" value="ECO:0007669"/>
    <property type="project" value="UniProtKB-KW"/>
</dbReference>
<keyword evidence="4" id="KW-0963">Cytoplasm</keyword>
<comment type="subcellular location">
    <subcellularLocation>
        <location evidence="2">Cytoplasm</location>
    </subcellularLocation>
</comment>